<gene>
    <name evidence="1" type="ORF">CCMP2556_LOCUS28429</name>
</gene>
<evidence type="ECO:0000313" key="1">
    <source>
        <dbReference type="EMBL" id="CAK9057640.1"/>
    </source>
</evidence>
<reference evidence="1 2" key="1">
    <citation type="submission" date="2024-02" db="EMBL/GenBank/DDBJ databases">
        <authorList>
            <person name="Chen Y."/>
            <person name="Shah S."/>
            <person name="Dougan E. K."/>
            <person name="Thang M."/>
            <person name="Chan C."/>
        </authorList>
    </citation>
    <scope>NUCLEOTIDE SEQUENCE [LARGE SCALE GENOMIC DNA]</scope>
</reference>
<protein>
    <submittedName>
        <fullName evidence="1">Uncharacterized protein</fullName>
    </submittedName>
</protein>
<proteinExistence type="predicted"/>
<evidence type="ECO:0000313" key="2">
    <source>
        <dbReference type="Proteomes" id="UP001642484"/>
    </source>
</evidence>
<accession>A0ABP0N1G7</accession>
<organism evidence="1 2">
    <name type="scientific">Durusdinium trenchii</name>
    <dbReference type="NCBI Taxonomy" id="1381693"/>
    <lineage>
        <taxon>Eukaryota</taxon>
        <taxon>Sar</taxon>
        <taxon>Alveolata</taxon>
        <taxon>Dinophyceae</taxon>
        <taxon>Suessiales</taxon>
        <taxon>Symbiodiniaceae</taxon>
        <taxon>Durusdinium</taxon>
    </lineage>
</organism>
<keyword evidence="2" id="KW-1185">Reference proteome</keyword>
<comment type="caution">
    <text evidence="1">The sequence shown here is derived from an EMBL/GenBank/DDBJ whole genome shotgun (WGS) entry which is preliminary data.</text>
</comment>
<dbReference type="Proteomes" id="UP001642484">
    <property type="component" value="Unassembled WGS sequence"/>
</dbReference>
<name>A0ABP0N1G7_9DINO</name>
<dbReference type="EMBL" id="CAXAMN010021295">
    <property type="protein sequence ID" value="CAK9057640.1"/>
    <property type="molecule type" value="Genomic_DNA"/>
</dbReference>
<sequence>MAIILYTPQNSCWLFLRQRSCRIPSSDFGMDGSATELFYALHYRGFGKVKEVAPQQLYAMKIMKPPSRSMMKAEGKAHPGHKKLMLNLKTETRKVDECIDTLNV</sequence>